<comment type="caution">
    <text evidence="3">The sequence shown here is derived from an EMBL/GenBank/DDBJ whole genome shotgun (WGS) entry which is preliminary data.</text>
</comment>
<evidence type="ECO:0008006" key="5">
    <source>
        <dbReference type="Google" id="ProtNLM"/>
    </source>
</evidence>
<dbReference type="RefSeq" id="WP_344021401.1">
    <property type="nucleotide sequence ID" value="NZ_BAAABX010000015.1"/>
</dbReference>
<organism evidence="3 4">
    <name type="scientific">Streptomyces luteireticuli</name>
    <dbReference type="NCBI Taxonomy" id="173858"/>
    <lineage>
        <taxon>Bacteria</taxon>
        <taxon>Bacillati</taxon>
        <taxon>Actinomycetota</taxon>
        <taxon>Actinomycetes</taxon>
        <taxon>Kitasatosporales</taxon>
        <taxon>Streptomycetaceae</taxon>
        <taxon>Streptomyces</taxon>
    </lineage>
</organism>
<evidence type="ECO:0000313" key="4">
    <source>
        <dbReference type="Proteomes" id="UP001500879"/>
    </source>
</evidence>
<proteinExistence type="predicted"/>
<evidence type="ECO:0000256" key="2">
    <source>
        <dbReference type="SAM" id="SignalP"/>
    </source>
</evidence>
<sequence length="127" mass="12814">MKPRRITARAARLAAPLALATALLSASTAFGAGASAAEAHVAHPSVATASAPGKAPTAPYGILPAGGQQAAVAKNCQKIPGKKKGSCNEPHRKCRQKGAKAVSAAGVKLTCRVAPWDGRLRWLAAGE</sequence>
<evidence type="ECO:0000256" key="1">
    <source>
        <dbReference type="SAM" id="MobiDB-lite"/>
    </source>
</evidence>
<keyword evidence="4" id="KW-1185">Reference proteome</keyword>
<evidence type="ECO:0000313" key="3">
    <source>
        <dbReference type="EMBL" id="GAA0395678.1"/>
    </source>
</evidence>
<keyword evidence="2" id="KW-0732">Signal</keyword>
<reference evidence="4" key="1">
    <citation type="journal article" date="2019" name="Int. J. Syst. Evol. Microbiol.">
        <title>The Global Catalogue of Microorganisms (GCM) 10K type strain sequencing project: providing services to taxonomists for standard genome sequencing and annotation.</title>
        <authorList>
            <consortium name="The Broad Institute Genomics Platform"/>
            <consortium name="The Broad Institute Genome Sequencing Center for Infectious Disease"/>
            <person name="Wu L."/>
            <person name="Ma J."/>
        </authorList>
    </citation>
    <scope>NUCLEOTIDE SEQUENCE [LARGE SCALE GENOMIC DNA]</scope>
    <source>
        <strain evidence="4">JCM 4788</strain>
    </source>
</reference>
<feature type="region of interest" description="Disordered" evidence="1">
    <location>
        <begin position="41"/>
        <end position="60"/>
    </location>
</feature>
<accession>A0ABP3IAR4</accession>
<protein>
    <recommendedName>
        <fullName evidence="5">DUF3761 domain-containing protein</fullName>
    </recommendedName>
</protein>
<dbReference type="EMBL" id="BAAABX010000015">
    <property type="protein sequence ID" value="GAA0395678.1"/>
    <property type="molecule type" value="Genomic_DNA"/>
</dbReference>
<dbReference type="Proteomes" id="UP001500879">
    <property type="component" value="Unassembled WGS sequence"/>
</dbReference>
<feature type="signal peptide" evidence="2">
    <location>
        <begin position="1"/>
        <end position="31"/>
    </location>
</feature>
<feature type="chain" id="PRO_5045437213" description="DUF3761 domain-containing protein" evidence="2">
    <location>
        <begin position="32"/>
        <end position="127"/>
    </location>
</feature>
<gene>
    <name evidence="3" type="ORF">GCM10010357_15900</name>
</gene>
<name>A0ABP3IAR4_9ACTN</name>